<dbReference type="PANTHER" id="PTHR43677:SF4">
    <property type="entry name" value="QUINONE OXIDOREDUCTASE-LIKE PROTEIN 2"/>
    <property type="match status" value="1"/>
</dbReference>
<protein>
    <submittedName>
        <fullName evidence="3">Uncharacterized protein</fullName>
    </submittedName>
</protein>
<reference evidence="3 4" key="1">
    <citation type="submission" date="2015-01" db="EMBL/GenBank/DDBJ databases">
        <title>The Genome Sequence of Exophiala oligosperma CBS72588.</title>
        <authorList>
            <consortium name="The Broad Institute Genomics Platform"/>
            <person name="Cuomo C."/>
            <person name="de Hoog S."/>
            <person name="Gorbushina A."/>
            <person name="Stielow B."/>
            <person name="Teixiera M."/>
            <person name="Abouelleil A."/>
            <person name="Chapman S.B."/>
            <person name="Priest M."/>
            <person name="Young S.K."/>
            <person name="Wortman J."/>
            <person name="Nusbaum C."/>
            <person name="Birren B."/>
        </authorList>
    </citation>
    <scope>NUCLEOTIDE SEQUENCE [LARGE SCALE GENOMIC DNA]</scope>
    <source>
        <strain evidence="3 4">CBS 72588</strain>
    </source>
</reference>
<dbReference type="SUPFAM" id="SSF50129">
    <property type="entry name" value="GroES-like"/>
    <property type="match status" value="1"/>
</dbReference>
<dbReference type="SUPFAM" id="SSF51735">
    <property type="entry name" value="NAD(P)-binding Rossmann-fold domains"/>
    <property type="match status" value="1"/>
</dbReference>
<dbReference type="EMBL" id="KN847333">
    <property type="protein sequence ID" value="KIW45861.1"/>
    <property type="molecule type" value="Genomic_DNA"/>
</dbReference>
<feature type="domain" description="Alcohol dehydrogenase-like C-terminal" evidence="1">
    <location>
        <begin position="189"/>
        <end position="323"/>
    </location>
</feature>
<evidence type="ECO:0000259" key="1">
    <source>
        <dbReference type="Pfam" id="PF00107"/>
    </source>
</evidence>
<dbReference type="GO" id="GO:0005739">
    <property type="term" value="C:mitochondrion"/>
    <property type="evidence" value="ECO:0007669"/>
    <property type="project" value="TreeGrafter"/>
</dbReference>
<proteinExistence type="predicted"/>
<accession>A0A0D2B140</accession>
<dbReference type="Gene3D" id="3.40.50.720">
    <property type="entry name" value="NAD(P)-binding Rossmann-like Domain"/>
    <property type="match status" value="1"/>
</dbReference>
<dbReference type="Pfam" id="PF08240">
    <property type="entry name" value="ADH_N"/>
    <property type="match status" value="1"/>
</dbReference>
<organism evidence="3 4">
    <name type="scientific">Exophiala oligosperma</name>
    <dbReference type="NCBI Taxonomy" id="215243"/>
    <lineage>
        <taxon>Eukaryota</taxon>
        <taxon>Fungi</taxon>
        <taxon>Dikarya</taxon>
        <taxon>Ascomycota</taxon>
        <taxon>Pezizomycotina</taxon>
        <taxon>Eurotiomycetes</taxon>
        <taxon>Chaetothyriomycetidae</taxon>
        <taxon>Chaetothyriales</taxon>
        <taxon>Herpotrichiellaceae</taxon>
        <taxon>Exophiala</taxon>
    </lineage>
</organism>
<dbReference type="CDD" id="cd05188">
    <property type="entry name" value="MDR"/>
    <property type="match status" value="1"/>
</dbReference>
<dbReference type="VEuPathDB" id="FungiDB:PV06_01572"/>
<dbReference type="PANTHER" id="PTHR43677">
    <property type="entry name" value="SHORT-CHAIN DEHYDROGENASE/REDUCTASE"/>
    <property type="match status" value="1"/>
</dbReference>
<dbReference type="STRING" id="215243.A0A0D2B140"/>
<dbReference type="Gene3D" id="3.90.180.10">
    <property type="entry name" value="Medium-chain alcohol dehydrogenases, catalytic domain"/>
    <property type="match status" value="1"/>
</dbReference>
<dbReference type="Pfam" id="PF00107">
    <property type="entry name" value="ADH_zinc_N"/>
    <property type="match status" value="1"/>
</dbReference>
<dbReference type="InterPro" id="IPR011032">
    <property type="entry name" value="GroES-like_sf"/>
</dbReference>
<dbReference type="RefSeq" id="XP_016266077.1">
    <property type="nucleotide sequence ID" value="XM_016402180.1"/>
</dbReference>
<dbReference type="OrthoDB" id="5407715at2759"/>
<evidence type="ECO:0000313" key="3">
    <source>
        <dbReference type="EMBL" id="KIW45861.1"/>
    </source>
</evidence>
<dbReference type="GeneID" id="27353646"/>
<dbReference type="HOGENOM" id="CLU_026673_0_0_1"/>
<keyword evidence="4" id="KW-1185">Reference proteome</keyword>
<dbReference type="InterPro" id="IPR013154">
    <property type="entry name" value="ADH-like_N"/>
</dbReference>
<dbReference type="Proteomes" id="UP000053342">
    <property type="component" value="Unassembled WGS sequence"/>
</dbReference>
<gene>
    <name evidence="3" type="ORF">PV06_01572</name>
</gene>
<evidence type="ECO:0000259" key="2">
    <source>
        <dbReference type="Pfam" id="PF08240"/>
    </source>
</evidence>
<dbReference type="GO" id="GO:0016491">
    <property type="term" value="F:oxidoreductase activity"/>
    <property type="evidence" value="ECO:0007669"/>
    <property type="project" value="TreeGrafter"/>
</dbReference>
<dbReference type="InterPro" id="IPR036291">
    <property type="entry name" value="NAD(P)-bd_dom_sf"/>
</dbReference>
<evidence type="ECO:0000313" key="4">
    <source>
        <dbReference type="Proteomes" id="UP000053342"/>
    </source>
</evidence>
<sequence>MATETHTAVVLEAVGQPVVLKTVPVPKANLGSAVIKVLATALSPNTKTVYGGHMGVGALRTPLTPGFASIGRVHSVGPDATSLKPGQLVMYDFWTSSRDDPDDSILAGYMGGVPQLEDTWNKGTLAEYAEVPLERVWPLNEDLLCNTLKYSPADLSYIGTVCVPLGGLLEIDVRPGDSVIVAPATGTFGGAAVPAALSLGAKVVACGRNEKMLAKMTDTFGASGRFLTVKLSGDTDRDTAAIKAAAGGKGADRYIDFVPPQAAASKHLLSCLGALRPHGRAALMGLVFSNVEIPYAFVMLKGIRIQGRYMFDRWQGEQAIKLVETGNLVLGDRPLSGMKMIGFKLRDIHRAIDASSEQHGWGSMVVVEP</sequence>
<dbReference type="AlphaFoldDB" id="A0A0D2B140"/>
<dbReference type="InterPro" id="IPR013149">
    <property type="entry name" value="ADH-like_C"/>
</dbReference>
<dbReference type="InterPro" id="IPR051397">
    <property type="entry name" value="Zn-ADH-like_protein"/>
</dbReference>
<feature type="domain" description="Alcohol dehydrogenase-like N-terminal" evidence="2">
    <location>
        <begin position="31"/>
        <end position="140"/>
    </location>
</feature>
<name>A0A0D2B140_9EURO</name>